<evidence type="ECO:0000256" key="9">
    <source>
        <dbReference type="PIRSR" id="PIRSR000189-1"/>
    </source>
</evidence>
<feature type="binding site" evidence="9">
    <location>
        <begin position="309"/>
        <end position="314"/>
    </location>
    <ligand>
        <name>FAD</name>
        <dbReference type="ChEBI" id="CHEBI:57692"/>
    </ligand>
</feature>
<feature type="binding site" evidence="9">
    <location>
        <position position="169"/>
    </location>
    <ligand>
        <name>FAD</name>
        <dbReference type="ChEBI" id="CHEBI:57692"/>
    </ligand>
</feature>
<name>A0A9X2EEI7_9NOCA</name>
<dbReference type="GO" id="GO:0071949">
    <property type="term" value="F:FAD binding"/>
    <property type="evidence" value="ECO:0007669"/>
    <property type="project" value="InterPro"/>
</dbReference>
<evidence type="ECO:0000256" key="6">
    <source>
        <dbReference type="ARBA" id="ARBA00039101"/>
    </source>
</evidence>
<dbReference type="InterPro" id="IPR023209">
    <property type="entry name" value="DAO"/>
</dbReference>
<dbReference type="Gene3D" id="3.40.50.720">
    <property type="entry name" value="NAD(P)-binding Rossmann-like Domain"/>
    <property type="match status" value="1"/>
</dbReference>
<dbReference type="PROSITE" id="PS00677">
    <property type="entry name" value="DAO"/>
    <property type="match status" value="1"/>
</dbReference>
<evidence type="ECO:0000313" key="12">
    <source>
        <dbReference type="Proteomes" id="UP001139157"/>
    </source>
</evidence>
<keyword evidence="5" id="KW-0560">Oxidoreductase</keyword>
<accession>A0A9X2EEI7</accession>
<evidence type="ECO:0000259" key="10">
    <source>
        <dbReference type="Pfam" id="PF01266"/>
    </source>
</evidence>
<dbReference type="InterPro" id="IPR006076">
    <property type="entry name" value="FAD-dep_OxRdtase"/>
</dbReference>
<comment type="catalytic activity">
    <reaction evidence="8">
        <text>a D-alpha-amino acid + O2 + H2O = a 2-oxocarboxylate + H2O2 + NH4(+)</text>
        <dbReference type="Rhea" id="RHEA:21816"/>
        <dbReference type="ChEBI" id="CHEBI:15377"/>
        <dbReference type="ChEBI" id="CHEBI:15379"/>
        <dbReference type="ChEBI" id="CHEBI:16240"/>
        <dbReference type="ChEBI" id="CHEBI:28938"/>
        <dbReference type="ChEBI" id="CHEBI:35179"/>
        <dbReference type="ChEBI" id="CHEBI:59871"/>
        <dbReference type="EC" id="1.4.3.3"/>
    </reaction>
    <physiologicalReaction direction="left-to-right" evidence="8">
        <dbReference type="Rhea" id="RHEA:21817"/>
    </physiologicalReaction>
</comment>
<sequence length="342" mass="36075">MRTDDKEGVAVTGGASVPDVLVLGSGVIGLTTAITLAESDRSVLMWTDSDPAATTSAVAGAIWGRGSGALGPVEKVGGWAARTRDELLAQAQDPDTGVRVVTGMEATRAAELARETHISPTRRCDPAELPPGFRAGQWLTAPLVDMPRYLSYLVRRFATAGGRIEYHRVTSLADTAGVAPVVVNCTGSAAHFLVPDAELRPVRGQHVVVANPGLDGFFVEQHAESTWAAYFTHGDHVVLGGTADPGAWDRTPNPATAAAIIARCARIEPRLADAAVLAHLVGLRPERPTVRVELDHTDGRTLVHNYGHGGLGVTLSWGCAREVTELLAVEPARTVSQRDADD</sequence>
<dbReference type="PANTHER" id="PTHR11530:SF11">
    <property type="entry name" value="D-ASPARTATE OXIDASE"/>
    <property type="match status" value="1"/>
</dbReference>
<protein>
    <recommendedName>
        <fullName evidence="7">D-amino-acid oxidase</fullName>
        <ecNumber evidence="6">1.4.3.3</ecNumber>
    </recommendedName>
</protein>
<evidence type="ECO:0000313" key="11">
    <source>
        <dbReference type="EMBL" id="MCM6777990.1"/>
    </source>
</evidence>
<dbReference type="EC" id="1.4.3.3" evidence="6"/>
<feature type="binding site" evidence="9">
    <location>
        <position position="186"/>
    </location>
    <ligand>
        <name>FAD</name>
        <dbReference type="ChEBI" id="CHEBI:57692"/>
    </ligand>
</feature>
<feature type="binding site" evidence="9">
    <location>
        <begin position="55"/>
        <end position="56"/>
    </location>
    <ligand>
        <name>FAD</name>
        <dbReference type="ChEBI" id="CHEBI:57692"/>
    </ligand>
</feature>
<evidence type="ECO:0000256" key="8">
    <source>
        <dbReference type="ARBA" id="ARBA00049547"/>
    </source>
</evidence>
<dbReference type="Pfam" id="PF01266">
    <property type="entry name" value="DAO"/>
    <property type="match status" value="1"/>
</dbReference>
<dbReference type="SUPFAM" id="SSF54373">
    <property type="entry name" value="FAD-linked reductases, C-terminal domain"/>
    <property type="match status" value="1"/>
</dbReference>
<comment type="caution">
    <text evidence="11">The sequence shown here is derived from an EMBL/GenBank/DDBJ whole genome shotgun (WGS) entry which is preliminary data.</text>
</comment>
<dbReference type="InterPro" id="IPR006181">
    <property type="entry name" value="D-amino_acid_oxidase_CS"/>
</dbReference>
<dbReference type="EMBL" id="JAMRXG010000018">
    <property type="protein sequence ID" value="MCM6777990.1"/>
    <property type="molecule type" value="Genomic_DNA"/>
</dbReference>
<keyword evidence="3" id="KW-0285">Flavoprotein</keyword>
<comment type="similarity">
    <text evidence="2">Belongs to the DAMOX/DASOX family.</text>
</comment>
<evidence type="ECO:0000256" key="7">
    <source>
        <dbReference type="ARBA" id="ARBA00039751"/>
    </source>
</evidence>
<keyword evidence="12" id="KW-1185">Reference proteome</keyword>
<dbReference type="SUPFAM" id="SSF51971">
    <property type="entry name" value="Nucleotide-binding domain"/>
    <property type="match status" value="1"/>
</dbReference>
<feature type="domain" description="FAD dependent oxidoreductase" evidence="10">
    <location>
        <begin position="19"/>
        <end position="326"/>
    </location>
</feature>
<dbReference type="AlphaFoldDB" id="A0A9X2EEI7"/>
<dbReference type="GO" id="GO:0003884">
    <property type="term" value="F:D-amino-acid oxidase activity"/>
    <property type="evidence" value="ECO:0007669"/>
    <property type="project" value="UniProtKB-EC"/>
</dbReference>
<dbReference type="Gene3D" id="3.30.9.10">
    <property type="entry name" value="D-Amino Acid Oxidase, subunit A, domain 2"/>
    <property type="match status" value="1"/>
</dbReference>
<evidence type="ECO:0000256" key="4">
    <source>
        <dbReference type="ARBA" id="ARBA00022827"/>
    </source>
</evidence>
<reference evidence="11" key="1">
    <citation type="submission" date="2022-06" db="EMBL/GenBank/DDBJ databases">
        <title>Novel species in genus nocardia.</title>
        <authorList>
            <person name="Li F."/>
        </authorList>
    </citation>
    <scope>NUCLEOTIDE SEQUENCE</scope>
    <source>
        <strain evidence="11">CDC141</strain>
    </source>
</reference>
<organism evidence="11 12">
    <name type="scientific">Nocardia pulmonis</name>
    <dbReference type="NCBI Taxonomy" id="2951408"/>
    <lineage>
        <taxon>Bacteria</taxon>
        <taxon>Bacillati</taxon>
        <taxon>Actinomycetota</taxon>
        <taxon>Actinomycetes</taxon>
        <taxon>Mycobacteriales</taxon>
        <taxon>Nocardiaceae</taxon>
        <taxon>Nocardia</taxon>
    </lineage>
</organism>
<gene>
    <name evidence="11" type="ORF">NDR86_31355</name>
</gene>
<dbReference type="GO" id="GO:0019478">
    <property type="term" value="P:D-amino acid catabolic process"/>
    <property type="evidence" value="ECO:0007669"/>
    <property type="project" value="TreeGrafter"/>
</dbReference>
<dbReference type="PIRSF" id="PIRSF000189">
    <property type="entry name" value="D-aa_oxidase"/>
    <property type="match status" value="1"/>
</dbReference>
<proteinExistence type="inferred from homology"/>
<dbReference type="GO" id="GO:0005737">
    <property type="term" value="C:cytoplasm"/>
    <property type="evidence" value="ECO:0007669"/>
    <property type="project" value="TreeGrafter"/>
</dbReference>
<comment type="cofactor">
    <cofactor evidence="1 9">
        <name>FAD</name>
        <dbReference type="ChEBI" id="CHEBI:57692"/>
    </cofactor>
</comment>
<evidence type="ECO:0000256" key="3">
    <source>
        <dbReference type="ARBA" id="ARBA00022630"/>
    </source>
</evidence>
<keyword evidence="4 9" id="KW-0274">FAD</keyword>
<feature type="binding site" evidence="9">
    <location>
        <position position="230"/>
    </location>
    <ligand>
        <name>D-dopa</name>
        <dbReference type="ChEBI" id="CHEBI:149689"/>
    </ligand>
</feature>
<feature type="binding site" evidence="9">
    <location>
        <position position="284"/>
    </location>
    <ligand>
        <name>D-dopa</name>
        <dbReference type="ChEBI" id="CHEBI:149689"/>
    </ligand>
</feature>
<dbReference type="Proteomes" id="UP001139157">
    <property type="component" value="Unassembled WGS sequence"/>
</dbReference>
<evidence type="ECO:0000256" key="5">
    <source>
        <dbReference type="ARBA" id="ARBA00023002"/>
    </source>
</evidence>
<feature type="binding site" evidence="9">
    <location>
        <position position="310"/>
    </location>
    <ligand>
        <name>D-dopa</name>
        <dbReference type="ChEBI" id="CHEBI:149689"/>
    </ligand>
</feature>
<evidence type="ECO:0000256" key="2">
    <source>
        <dbReference type="ARBA" id="ARBA00006730"/>
    </source>
</evidence>
<dbReference type="PANTHER" id="PTHR11530">
    <property type="entry name" value="D-AMINO ACID OXIDASE"/>
    <property type="match status" value="1"/>
</dbReference>
<evidence type="ECO:0000256" key="1">
    <source>
        <dbReference type="ARBA" id="ARBA00001974"/>
    </source>
</evidence>